<dbReference type="SUPFAM" id="SSF69917">
    <property type="entry name" value="OMPT-like"/>
    <property type="match status" value="1"/>
</dbReference>
<feature type="active site" evidence="1">
    <location>
        <position position="125"/>
    </location>
</feature>
<dbReference type="InterPro" id="IPR053724">
    <property type="entry name" value="OMP_A26_sf"/>
</dbReference>
<keyword evidence="4" id="KW-1185">Reference proteome</keyword>
<dbReference type="GO" id="GO:0006508">
    <property type="term" value="P:proteolysis"/>
    <property type="evidence" value="ECO:0007669"/>
    <property type="project" value="UniProtKB-KW"/>
</dbReference>
<feature type="active site" evidence="1">
    <location>
        <position position="253"/>
    </location>
</feature>
<protein>
    <submittedName>
        <fullName evidence="3">Omptin family outer membrane protease</fullName>
    </submittedName>
</protein>
<dbReference type="RefSeq" id="WP_191776821.1">
    <property type="nucleotide sequence ID" value="NZ_JACYFU010000003.1"/>
</dbReference>
<dbReference type="Pfam" id="PF01278">
    <property type="entry name" value="Omptin"/>
    <property type="match status" value="1"/>
</dbReference>
<sequence length="338" mass="36685">MRTRTSPLMALALGLLAAAPAAAGDLRYGYAPYTGPQGFQPRGLFYTDQREEALPRETITLRGSIGAMYLRGDEYVFNGDRTLSQLIWESKVPVLRGGADLALGGGFSVSASGAVAGFGSSYMEDYDWFIATDNFDDWTHRSQHPDTRLDHYISLELTGGYEVARTDTAFVRAHAGARYTDLQWAAFGGSYIYSSNTGFRDTSGSFADGDPGITYRQQLPELFVGVDGEERYGRFTLGGLLRGGLIVGAVATDDHWMRDLRFTDSLYAMPSIEVGLSAGYAMSDHVDVTLGGNFRQIFQQRGDTKAYNTVTGATDTYTNAAGASLRSVDITAGLTGRF</sequence>
<feature type="active site" evidence="1">
    <location>
        <position position="255"/>
    </location>
</feature>
<evidence type="ECO:0000256" key="1">
    <source>
        <dbReference type="PIRSR" id="PIRSR001522-1"/>
    </source>
</evidence>
<dbReference type="InterPro" id="IPR020080">
    <property type="entry name" value="OM_adhesin/peptidase_omptin"/>
</dbReference>
<keyword evidence="3" id="KW-0645">Protease</keyword>
<reference evidence="3" key="1">
    <citation type="submission" date="2020-09" db="EMBL/GenBank/DDBJ databases">
        <title>Genome seq and assembly of Devosia sp.</title>
        <authorList>
            <person name="Chhetri G."/>
        </authorList>
    </citation>
    <scope>NUCLEOTIDE SEQUENCE</scope>
    <source>
        <strain evidence="3">PTR5</strain>
    </source>
</reference>
<evidence type="ECO:0000313" key="4">
    <source>
        <dbReference type="Proteomes" id="UP000654108"/>
    </source>
</evidence>
<dbReference type="InterPro" id="IPR000036">
    <property type="entry name" value="Peptidase_A26_omptin"/>
</dbReference>
<dbReference type="Gene3D" id="2.40.128.90">
    <property type="entry name" value="OMPT-like"/>
    <property type="match status" value="1"/>
</dbReference>
<gene>
    <name evidence="3" type="ORF">IC608_14305</name>
</gene>
<name>A0A927FXJ5_9HYPH</name>
<dbReference type="GO" id="GO:0009279">
    <property type="term" value="C:cell outer membrane"/>
    <property type="evidence" value="ECO:0007669"/>
    <property type="project" value="InterPro"/>
</dbReference>
<feature type="active site" evidence="1">
    <location>
        <position position="127"/>
    </location>
</feature>
<evidence type="ECO:0000256" key="2">
    <source>
        <dbReference type="SAM" id="SignalP"/>
    </source>
</evidence>
<keyword evidence="3" id="KW-0378">Hydrolase</keyword>
<keyword evidence="2" id="KW-0732">Signal</keyword>
<feature type="signal peptide" evidence="2">
    <location>
        <begin position="1"/>
        <end position="23"/>
    </location>
</feature>
<evidence type="ECO:0000313" key="3">
    <source>
        <dbReference type="EMBL" id="MBD8066643.1"/>
    </source>
</evidence>
<dbReference type="EMBL" id="JACYFU010000003">
    <property type="protein sequence ID" value="MBD8066643.1"/>
    <property type="molecule type" value="Genomic_DNA"/>
</dbReference>
<dbReference type="GO" id="GO:0004190">
    <property type="term" value="F:aspartic-type endopeptidase activity"/>
    <property type="evidence" value="ECO:0007669"/>
    <property type="project" value="InterPro"/>
</dbReference>
<comment type="caution">
    <text evidence="3">The sequence shown here is derived from an EMBL/GenBank/DDBJ whole genome shotgun (WGS) entry which is preliminary data.</text>
</comment>
<dbReference type="Proteomes" id="UP000654108">
    <property type="component" value="Unassembled WGS sequence"/>
</dbReference>
<feature type="chain" id="PRO_5036927369" evidence="2">
    <location>
        <begin position="24"/>
        <end position="338"/>
    </location>
</feature>
<dbReference type="AlphaFoldDB" id="A0A927FXJ5"/>
<dbReference type="PRINTS" id="PR00482">
    <property type="entry name" value="OMPTIN"/>
</dbReference>
<accession>A0A927FXJ5</accession>
<proteinExistence type="predicted"/>
<organism evidence="3 4">
    <name type="scientific">Devosia oryzisoli</name>
    <dbReference type="NCBI Taxonomy" id="2774138"/>
    <lineage>
        <taxon>Bacteria</taxon>
        <taxon>Pseudomonadati</taxon>
        <taxon>Pseudomonadota</taxon>
        <taxon>Alphaproteobacteria</taxon>
        <taxon>Hyphomicrobiales</taxon>
        <taxon>Devosiaceae</taxon>
        <taxon>Devosia</taxon>
    </lineage>
</organism>
<dbReference type="PIRSF" id="PIRSF001522">
    <property type="entry name" value="Peptidase_A26"/>
    <property type="match status" value="1"/>
</dbReference>